<dbReference type="EMBL" id="JBBNAE010000003">
    <property type="protein sequence ID" value="KAK9137028.1"/>
    <property type="molecule type" value="Genomic_DNA"/>
</dbReference>
<evidence type="ECO:0000313" key="2">
    <source>
        <dbReference type="Proteomes" id="UP001417504"/>
    </source>
</evidence>
<dbReference type="AlphaFoldDB" id="A0AAP0JPM3"/>
<gene>
    <name evidence="1" type="ORF">Sjap_007622</name>
</gene>
<comment type="caution">
    <text evidence="1">The sequence shown here is derived from an EMBL/GenBank/DDBJ whole genome shotgun (WGS) entry which is preliminary data.</text>
</comment>
<reference evidence="1 2" key="1">
    <citation type="submission" date="2024-01" db="EMBL/GenBank/DDBJ databases">
        <title>Genome assemblies of Stephania.</title>
        <authorList>
            <person name="Yang L."/>
        </authorList>
    </citation>
    <scope>NUCLEOTIDE SEQUENCE [LARGE SCALE GENOMIC DNA]</scope>
    <source>
        <strain evidence="1">QJT</strain>
        <tissue evidence="1">Leaf</tissue>
    </source>
</reference>
<keyword evidence="2" id="KW-1185">Reference proteome</keyword>
<name>A0AAP0JPM3_9MAGN</name>
<dbReference type="Proteomes" id="UP001417504">
    <property type="component" value="Unassembled WGS sequence"/>
</dbReference>
<evidence type="ECO:0000313" key="1">
    <source>
        <dbReference type="EMBL" id="KAK9137028.1"/>
    </source>
</evidence>
<organism evidence="1 2">
    <name type="scientific">Stephania japonica</name>
    <dbReference type="NCBI Taxonomy" id="461633"/>
    <lineage>
        <taxon>Eukaryota</taxon>
        <taxon>Viridiplantae</taxon>
        <taxon>Streptophyta</taxon>
        <taxon>Embryophyta</taxon>
        <taxon>Tracheophyta</taxon>
        <taxon>Spermatophyta</taxon>
        <taxon>Magnoliopsida</taxon>
        <taxon>Ranunculales</taxon>
        <taxon>Menispermaceae</taxon>
        <taxon>Menispermoideae</taxon>
        <taxon>Cissampelideae</taxon>
        <taxon>Stephania</taxon>
    </lineage>
</organism>
<proteinExistence type="predicted"/>
<accession>A0AAP0JPM3</accession>
<protein>
    <submittedName>
        <fullName evidence="1">Uncharacterized protein</fullName>
    </submittedName>
</protein>
<sequence length="62" mass="7258">MVASAPIGPRHHAILMDRKDDAVRVLWMLPRNMWTANISMRIQWSSQARLVRLINYINTGRK</sequence>